<evidence type="ECO:0000259" key="2">
    <source>
        <dbReference type="Pfam" id="PF07645"/>
    </source>
</evidence>
<name>A0A978W6T2_ZIZJJ</name>
<accession>A0A978W6T2</accession>
<dbReference type="InterPro" id="IPR018097">
    <property type="entry name" value="EGF_Ca-bd_CS"/>
</dbReference>
<dbReference type="Pfam" id="PF07645">
    <property type="entry name" value="EGF_CA"/>
    <property type="match status" value="1"/>
</dbReference>
<dbReference type="InterPro" id="IPR049883">
    <property type="entry name" value="NOTCH1_EGF-like"/>
</dbReference>
<comment type="caution">
    <text evidence="3">The sequence shown here is derived from an EMBL/GenBank/DDBJ whole genome shotgun (WGS) entry which is preliminary data.</text>
</comment>
<evidence type="ECO:0000313" key="4">
    <source>
        <dbReference type="Proteomes" id="UP000813462"/>
    </source>
</evidence>
<sequence>MFTISNFKNKFTVMGCDSVASPYGNQNNDKYSTGCFTRCPNLDTMYARDRVQIVMPVEGTRLDTFANATIATLETPYMLHGCQDINECNSTSQVCGADEKCENKEGSYTCRPKDQLLLNRVTVEKHPCVNKEVMNMEEIEYLLAKTSNANDGSNTTSAYESIRNHVVLDYSGS</sequence>
<protein>
    <recommendedName>
        <fullName evidence="2">NOTCH1 EGF-like calcium-binding domain-containing protein</fullName>
    </recommendedName>
</protein>
<feature type="domain" description="NOTCH1 EGF-like calcium-binding" evidence="2">
    <location>
        <begin position="84"/>
        <end position="111"/>
    </location>
</feature>
<keyword evidence="1" id="KW-1015">Disulfide bond</keyword>
<evidence type="ECO:0000256" key="1">
    <source>
        <dbReference type="ARBA" id="ARBA00023157"/>
    </source>
</evidence>
<dbReference type="Gene3D" id="2.10.25.10">
    <property type="entry name" value="Laminin"/>
    <property type="match status" value="1"/>
</dbReference>
<reference evidence="3" key="1">
    <citation type="journal article" date="2021" name="Front. Plant Sci.">
        <title>Chromosome-Scale Genome Assembly for Chinese Sour Jujube and Insights Into Its Genome Evolution and Domestication Signature.</title>
        <authorList>
            <person name="Shen L.-Y."/>
            <person name="Luo H."/>
            <person name="Wang X.-L."/>
            <person name="Wang X.-M."/>
            <person name="Qiu X.-J."/>
            <person name="Liu H."/>
            <person name="Zhou S.-S."/>
            <person name="Jia K.-H."/>
            <person name="Nie S."/>
            <person name="Bao Y.-T."/>
            <person name="Zhang R.-G."/>
            <person name="Yun Q.-Z."/>
            <person name="Chai Y.-H."/>
            <person name="Lu J.-Y."/>
            <person name="Li Y."/>
            <person name="Zhao S.-W."/>
            <person name="Mao J.-F."/>
            <person name="Jia S.-G."/>
            <person name="Mao Y.-M."/>
        </authorList>
    </citation>
    <scope>NUCLEOTIDE SEQUENCE</scope>
    <source>
        <strain evidence="3">AT0</strain>
        <tissue evidence="3">Leaf</tissue>
    </source>
</reference>
<proteinExistence type="predicted"/>
<dbReference type="CDD" id="cd00054">
    <property type="entry name" value="EGF_CA"/>
    <property type="match status" value="1"/>
</dbReference>
<dbReference type="EMBL" id="JAEACU010000001">
    <property type="protein sequence ID" value="KAH7547666.1"/>
    <property type="molecule type" value="Genomic_DNA"/>
</dbReference>
<dbReference type="Proteomes" id="UP000813462">
    <property type="component" value="Unassembled WGS sequence"/>
</dbReference>
<dbReference type="AlphaFoldDB" id="A0A978W6T2"/>
<organism evidence="3 4">
    <name type="scientific">Ziziphus jujuba var. spinosa</name>
    <dbReference type="NCBI Taxonomy" id="714518"/>
    <lineage>
        <taxon>Eukaryota</taxon>
        <taxon>Viridiplantae</taxon>
        <taxon>Streptophyta</taxon>
        <taxon>Embryophyta</taxon>
        <taxon>Tracheophyta</taxon>
        <taxon>Spermatophyta</taxon>
        <taxon>Magnoliopsida</taxon>
        <taxon>eudicotyledons</taxon>
        <taxon>Gunneridae</taxon>
        <taxon>Pentapetalae</taxon>
        <taxon>rosids</taxon>
        <taxon>fabids</taxon>
        <taxon>Rosales</taxon>
        <taxon>Rhamnaceae</taxon>
        <taxon>Paliureae</taxon>
        <taxon>Ziziphus</taxon>
    </lineage>
</organism>
<gene>
    <name evidence="3" type="ORF">FEM48_Zijuj01G0334400</name>
</gene>
<evidence type="ECO:0000313" key="3">
    <source>
        <dbReference type="EMBL" id="KAH7547666.1"/>
    </source>
</evidence>
<dbReference type="PROSITE" id="PS01187">
    <property type="entry name" value="EGF_CA"/>
    <property type="match status" value="1"/>
</dbReference>
<dbReference type="GO" id="GO:0005509">
    <property type="term" value="F:calcium ion binding"/>
    <property type="evidence" value="ECO:0007669"/>
    <property type="project" value="InterPro"/>
</dbReference>